<feature type="transmembrane region" description="Helical" evidence="7">
    <location>
        <begin position="71"/>
        <end position="89"/>
    </location>
</feature>
<evidence type="ECO:0000256" key="6">
    <source>
        <dbReference type="ARBA" id="ARBA00023136"/>
    </source>
</evidence>
<evidence type="ECO:0000313" key="9">
    <source>
        <dbReference type="EMBL" id="PIR87446.1"/>
    </source>
</evidence>
<dbReference type="InterPro" id="IPR020846">
    <property type="entry name" value="MFS_dom"/>
</dbReference>
<dbReference type="Gene3D" id="1.20.1250.20">
    <property type="entry name" value="MFS general substrate transporter like domains"/>
    <property type="match status" value="1"/>
</dbReference>
<keyword evidence="4 7" id="KW-0812">Transmembrane</keyword>
<evidence type="ECO:0000313" key="10">
    <source>
        <dbReference type="Proteomes" id="UP000229526"/>
    </source>
</evidence>
<feature type="transmembrane region" description="Helical" evidence="7">
    <location>
        <begin position="130"/>
        <end position="151"/>
    </location>
</feature>
<dbReference type="EMBL" id="PFBD01000002">
    <property type="protein sequence ID" value="PIR87446.1"/>
    <property type="molecule type" value="Genomic_DNA"/>
</dbReference>
<keyword evidence="6 7" id="KW-0472">Membrane</keyword>
<reference evidence="10" key="1">
    <citation type="submission" date="2017-09" db="EMBL/GenBank/DDBJ databases">
        <title>Depth-based differentiation of microbial function through sediment-hosted aquifers and enrichment of novel symbionts in the deep terrestrial subsurface.</title>
        <authorList>
            <person name="Probst A.J."/>
            <person name="Ladd B."/>
            <person name="Jarett J.K."/>
            <person name="Geller-Mcgrath D.E."/>
            <person name="Sieber C.M.K."/>
            <person name="Emerson J.B."/>
            <person name="Anantharaman K."/>
            <person name="Thomas B.C."/>
            <person name="Malmstrom R."/>
            <person name="Stieglmeier M."/>
            <person name="Klingl A."/>
            <person name="Woyke T."/>
            <person name="Ryan C.M."/>
            <person name="Banfield J.F."/>
        </authorList>
    </citation>
    <scope>NUCLEOTIDE SEQUENCE [LARGE SCALE GENOMIC DNA]</scope>
</reference>
<organism evidence="9 10">
    <name type="scientific">Candidatus Harrisonbacteria bacterium CG10_big_fil_rev_8_21_14_0_10_49_15</name>
    <dbReference type="NCBI Taxonomy" id="1974587"/>
    <lineage>
        <taxon>Bacteria</taxon>
        <taxon>Candidatus Harrisoniibacteriota</taxon>
    </lineage>
</organism>
<dbReference type="PANTHER" id="PTHR23517">
    <property type="entry name" value="RESISTANCE PROTEIN MDTM, PUTATIVE-RELATED-RELATED"/>
    <property type="match status" value="1"/>
</dbReference>
<dbReference type="SUPFAM" id="SSF103473">
    <property type="entry name" value="MFS general substrate transporter"/>
    <property type="match status" value="1"/>
</dbReference>
<evidence type="ECO:0000256" key="2">
    <source>
        <dbReference type="ARBA" id="ARBA00022448"/>
    </source>
</evidence>
<dbReference type="AlphaFoldDB" id="A0A2H0UP64"/>
<keyword evidence="5 7" id="KW-1133">Transmembrane helix</keyword>
<protein>
    <recommendedName>
        <fullName evidence="8">Major facilitator superfamily (MFS) profile domain-containing protein</fullName>
    </recommendedName>
</protein>
<dbReference type="InterPro" id="IPR036259">
    <property type="entry name" value="MFS_trans_sf"/>
</dbReference>
<evidence type="ECO:0000256" key="7">
    <source>
        <dbReference type="SAM" id="Phobius"/>
    </source>
</evidence>
<dbReference type="GO" id="GO:0005886">
    <property type="term" value="C:plasma membrane"/>
    <property type="evidence" value="ECO:0007669"/>
    <property type="project" value="UniProtKB-SubCell"/>
</dbReference>
<accession>A0A2H0UP64</accession>
<dbReference type="PROSITE" id="PS50850">
    <property type="entry name" value="MFS"/>
    <property type="match status" value="1"/>
</dbReference>
<feature type="transmembrane region" description="Helical" evidence="7">
    <location>
        <begin position="157"/>
        <end position="179"/>
    </location>
</feature>
<evidence type="ECO:0000256" key="4">
    <source>
        <dbReference type="ARBA" id="ARBA00022692"/>
    </source>
</evidence>
<feature type="transmembrane region" description="Helical" evidence="7">
    <location>
        <begin position="41"/>
        <end position="59"/>
    </location>
</feature>
<evidence type="ECO:0000256" key="3">
    <source>
        <dbReference type="ARBA" id="ARBA00022475"/>
    </source>
</evidence>
<keyword evidence="3" id="KW-1003">Cell membrane</keyword>
<feature type="transmembrane region" description="Helical" evidence="7">
    <location>
        <begin position="95"/>
        <end position="118"/>
    </location>
</feature>
<dbReference type="InterPro" id="IPR011701">
    <property type="entry name" value="MFS"/>
</dbReference>
<name>A0A2H0UP64_9BACT</name>
<dbReference type="Pfam" id="PF07690">
    <property type="entry name" value="MFS_1"/>
    <property type="match status" value="1"/>
</dbReference>
<feature type="transmembrane region" description="Helical" evidence="7">
    <location>
        <begin position="7"/>
        <end position="29"/>
    </location>
</feature>
<evidence type="ECO:0000256" key="5">
    <source>
        <dbReference type="ARBA" id="ARBA00022989"/>
    </source>
</evidence>
<dbReference type="GO" id="GO:0022857">
    <property type="term" value="F:transmembrane transporter activity"/>
    <property type="evidence" value="ECO:0007669"/>
    <property type="project" value="InterPro"/>
</dbReference>
<sequence>MKRGLKILLWADAWADFGIGMLGPIYAIFVEDIGGDILDASWAYFAFMITAGLVMYLISRWENHVLHKEKLVVIGYCLTAVGALGYYFVDTQAGLLVVQVILGVSMAVLSPAFDALYSHYVVNKHEASDWGAWEAMGYMVAALAAVVGGYVVDSFGFRPLFLLMFGAALVGAIISFSLFKNKHFLQKL</sequence>
<keyword evidence="2" id="KW-0813">Transport</keyword>
<proteinExistence type="predicted"/>
<comment type="caution">
    <text evidence="9">The sequence shown here is derived from an EMBL/GenBank/DDBJ whole genome shotgun (WGS) entry which is preliminary data.</text>
</comment>
<dbReference type="Proteomes" id="UP000229526">
    <property type="component" value="Unassembled WGS sequence"/>
</dbReference>
<feature type="domain" description="Major facilitator superfamily (MFS) profile" evidence="8">
    <location>
        <begin position="1"/>
        <end position="188"/>
    </location>
</feature>
<comment type="subcellular location">
    <subcellularLocation>
        <location evidence="1">Cell membrane</location>
        <topology evidence="1">Multi-pass membrane protein</topology>
    </subcellularLocation>
</comment>
<gene>
    <name evidence="9" type="ORF">COU11_00305</name>
</gene>
<evidence type="ECO:0000259" key="8">
    <source>
        <dbReference type="PROSITE" id="PS50850"/>
    </source>
</evidence>
<dbReference type="InterPro" id="IPR050171">
    <property type="entry name" value="MFS_Transporters"/>
</dbReference>
<evidence type="ECO:0000256" key="1">
    <source>
        <dbReference type="ARBA" id="ARBA00004651"/>
    </source>
</evidence>